<proteinExistence type="predicted"/>
<dbReference type="Proteomes" id="UP000218965">
    <property type="component" value="Chromosome"/>
</dbReference>
<dbReference type="GO" id="GO:0016747">
    <property type="term" value="F:acyltransferase activity, transferring groups other than amino-acyl groups"/>
    <property type="evidence" value="ECO:0007669"/>
    <property type="project" value="InterPro"/>
</dbReference>
<dbReference type="SUPFAM" id="SSF55729">
    <property type="entry name" value="Acyl-CoA N-acyltransferases (Nat)"/>
    <property type="match status" value="1"/>
</dbReference>
<evidence type="ECO:0000313" key="3">
    <source>
        <dbReference type="Proteomes" id="UP000218965"/>
    </source>
</evidence>
<dbReference type="KEGG" id="malk:MalAC0309_1183"/>
<sequence length="198" mass="20971">MTDSAANPAGLTVTPAELVPDAAIDAVLGAVTEASRCWCRWWMLANADYASTDPQSRRSALDSDRAAGLSTGLIALRGEDAVGWVGVAPRPRYARLPRTKAITTAAGDTDWADEGVWSIVCFTIPRQHRGQGVAHRLLDAAVAHARAAGARTIEAYPHDTDESAKPAGSLNTGTLRLFTAHGFTEVGRTGPRVVVRLT</sequence>
<dbReference type="PROSITE" id="PS51186">
    <property type="entry name" value="GNAT"/>
    <property type="match status" value="1"/>
</dbReference>
<dbReference type="InterPro" id="IPR016181">
    <property type="entry name" value="Acyl_CoA_acyltransferase"/>
</dbReference>
<reference evidence="2 3" key="2">
    <citation type="submission" date="2016-01" db="EMBL/GenBank/DDBJ databases">
        <title>Microcella alkaliphila JAM AC0309 whole genome shotgun sequence.</title>
        <authorList>
            <person name="Kurata A."/>
            <person name="Hirose Y."/>
            <person name="Kishimoto N."/>
            <person name="Kobayashi T."/>
        </authorList>
    </citation>
    <scope>NUCLEOTIDE SEQUENCE [LARGE SCALE GENOMIC DNA]</scope>
    <source>
        <strain evidence="2 3">JAM AC0309</strain>
    </source>
</reference>
<keyword evidence="2" id="KW-0808">Transferase</keyword>
<gene>
    <name evidence="2" type="ORF">MalAC0309_1183</name>
</gene>
<evidence type="ECO:0000259" key="1">
    <source>
        <dbReference type="PROSITE" id="PS51186"/>
    </source>
</evidence>
<dbReference type="Gene3D" id="3.40.630.30">
    <property type="match status" value="1"/>
</dbReference>
<name>A0A0U5B855_9MICO</name>
<dbReference type="Pfam" id="PF00583">
    <property type="entry name" value="Acetyltransf_1"/>
    <property type="match status" value="1"/>
</dbReference>
<dbReference type="OrthoDB" id="3239945at2"/>
<dbReference type="EMBL" id="AP017315">
    <property type="protein sequence ID" value="BAU32041.1"/>
    <property type="molecule type" value="Genomic_DNA"/>
</dbReference>
<dbReference type="InterPro" id="IPR000182">
    <property type="entry name" value="GNAT_dom"/>
</dbReference>
<accession>A0A0U5B855</accession>
<reference evidence="3" key="1">
    <citation type="submission" date="2015-12" db="EMBL/GenBank/DDBJ databases">
        <authorList>
            <person name="Shamseldin A."/>
            <person name="Moawad H."/>
            <person name="Abd El-Rahim W.M."/>
            <person name="Sadowsky M.J."/>
        </authorList>
    </citation>
    <scope>NUCLEOTIDE SEQUENCE [LARGE SCALE GENOMIC DNA]</scope>
    <source>
        <strain evidence="3">JAM AC0309</strain>
    </source>
</reference>
<organism evidence="2 3">
    <name type="scientific">Microcella alkaliphila</name>
    <dbReference type="NCBI Taxonomy" id="279828"/>
    <lineage>
        <taxon>Bacteria</taxon>
        <taxon>Bacillati</taxon>
        <taxon>Actinomycetota</taxon>
        <taxon>Actinomycetes</taxon>
        <taxon>Micrococcales</taxon>
        <taxon>Microbacteriaceae</taxon>
        <taxon>Microcella</taxon>
    </lineage>
</organism>
<dbReference type="RefSeq" id="WP_096421181.1">
    <property type="nucleotide sequence ID" value="NZ_AP017315.1"/>
</dbReference>
<dbReference type="AlphaFoldDB" id="A0A0U5B855"/>
<evidence type="ECO:0000313" key="2">
    <source>
        <dbReference type="EMBL" id="BAU32041.1"/>
    </source>
</evidence>
<protein>
    <submittedName>
        <fullName evidence="2">GCN5-related N-acetyltransferase</fullName>
    </submittedName>
</protein>
<feature type="domain" description="N-acetyltransferase" evidence="1">
    <location>
        <begin position="26"/>
        <end position="198"/>
    </location>
</feature>